<dbReference type="PANTHER" id="PTHR48190:SF2">
    <property type="entry name" value="PROGRAMMED CELL DEATH PROTEIN 7"/>
    <property type="match status" value="1"/>
</dbReference>
<sequence>MSGNFSSNFTFQNLFPLTPPPPPPPLIQEVSDQEYLKSFETCILNPKKKLKINSANIFKTKFRIAGLVSAIRDIKIQEKLLSGNNKISDEERKSALESIKINKSVIDFTMKKVTGTFIELNRKLLTRRASKRRRQKRRRIEFKEEKRRIMKQREENSRKIDENLQKIKEDIQRVKEEEDAKLQADVVLKEVLRKKYDAKKSIAKLEALQKLRLARQNTAKGKGQNVPEHDMATFQNNIERLKTLWIFKLSTYEVEEAQLRTKLDLNKDKDNSTEMERQVLENLAKWRKVLFDSKVDPQVDYNGDIGKFVAVRSQWDQYIDNGPESSPIPIGWVLPAKA</sequence>
<keyword evidence="3" id="KW-1185">Reference proteome</keyword>
<dbReference type="PANTHER" id="PTHR48190">
    <property type="entry name" value="PROGRAMMED CELL DEATH PROTEIN 7"/>
    <property type="match status" value="1"/>
</dbReference>
<evidence type="ECO:0000256" key="1">
    <source>
        <dbReference type="SAM" id="Coils"/>
    </source>
</evidence>
<dbReference type="Pfam" id="PF16021">
    <property type="entry name" value="PDCD7"/>
    <property type="match status" value="1"/>
</dbReference>
<evidence type="ECO:0008006" key="4">
    <source>
        <dbReference type="Google" id="ProtNLM"/>
    </source>
</evidence>
<dbReference type="EMBL" id="OV170225">
    <property type="protein sequence ID" value="CAH0725130.1"/>
    <property type="molecule type" value="Genomic_DNA"/>
</dbReference>
<dbReference type="InterPro" id="IPR031974">
    <property type="entry name" value="PDCD7"/>
</dbReference>
<dbReference type="OrthoDB" id="2289628at2759"/>
<dbReference type="AlphaFoldDB" id="A0A8J9YFX1"/>
<proteinExistence type="predicted"/>
<reference evidence="2" key="1">
    <citation type="submission" date="2021-12" db="EMBL/GenBank/DDBJ databases">
        <authorList>
            <person name="Martin H S."/>
        </authorList>
    </citation>
    <scope>NUCLEOTIDE SEQUENCE</scope>
</reference>
<evidence type="ECO:0000313" key="3">
    <source>
        <dbReference type="Proteomes" id="UP000838878"/>
    </source>
</evidence>
<dbReference type="GO" id="GO:0005689">
    <property type="term" value="C:U12-type spliceosomal complex"/>
    <property type="evidence" value="ECO:0007669"/>
    <property type="project" value="TreeGrafter"/>
</dbReference>
<evidence type="ECO:0000313" key="2">
    <source>
        <dbReference type="EMBL" id="CAH0725130.1"/>
    </source>
</evidence>
<organism evidence="2 3">
    <name type="scientific">Brenthis ino</name>
    <name type="common">lesser marbled fritillary</name>
    <dbReference type="NCBI Taxonomy" id="405034"/>
    <lineage>
        <taxon>Eukaryota</taxon>
        <taxon>Metazoa</taxon>
        <taxon>Ecdysozoa</taxon>
        <taxon>Arthropoda</taxon>
        <taxon>Hexapoda</taxon>
        <taxon>Insecta</taxon>
        <taxon>Pterygota</taxon>
        <taxon>Neoptera</taxon>
        <taxon>Endopterygota</taxon>
        <taxon>Lepidoptera</taxon>
        <taxon>Glossata</taxon>
        <taxon>Ditrysia</taxon>
        <taxon>Papilionoidea</taxon>
        <taxon>Nymphalidae</taxon>
        <taxon>Heliconiinae</taxon>
        <taxon>Argynnini</taxon>
        <taxon>Brenthis</taxon>
    </lineage>
</organism>
<accession>A0A8J9YFX1</accession>
<name>A0A8J9YFX1_9NEOP</name>
<keyword evidence="1" id="KW-0175">Coiled coil</keyword>
<feature type="coiled-coil region" evidence="1">
    <location>
        <begin position="133"/>
        <end position="184"/>
    </location>
</feature>
<gene>
    <name evidence="2" type="ORF">BINO364_LOCUS10746</name>
</gene>
<dbReference type="Proteomes" id="UP000838878">
    <property type="component" value="Chromosome 5"/>
</dbReference>
<dbReference type="InterPro" id="IPR052831">
    <property type="entry name" value="Apoptosis_promoter"/>
</dbReference>
<protein>
    <recommendedName>
        <fullName evidence="4">Programmed cell death protein 7</fullName>
    </recommendedName>
</protein>
<feature type="non-terminal residue" evidence="2">
    <location>
        <position position="338"/>
    </location>
</feature>